<dbReference type="PANTHER" id="PTHR43584:SF8">
    <property type="entry name" value="N-ACETYLMURAMATE ALPHA-1-PHOSPHATE URIDYLYLTRANSFERASE"/>
    <property type="match status" value="1"/>
</dbReference>
<keyword evidence="2 4" id="KW-0548">Nucleotidyltransferase</keyword>
<dbReference type="InterPro" id="IPR029044">
    <property type="entry name" value="Nucleotide-diphossugar_trans"/>
</dbReference>
<keyword evidence="5" id="KW-1185">Reference proteome</keyword>
<reference evidence="5" key="1">
    <citation type="journal article" date="2018" name="Front. Microbiol.">
        <title>Genome-Based Analysis Reveals the Taxonomy and Diversity of the Family Idiomarinaceae.</title>
        <authorList>
            <person name="Liu Y."/>
            <person name="Lai Q."/>
            <person name="Shao Z."/>
        </authorList>
    </citation>
    <scope>NUCLEOTIDE SEQUENCE [LARGE SCALE GENOMIC DNA]</scope>
    <source>
        <strain evidence="5">KYW314</strain>
    </source>
</reference>
<gene>
    <name evidence="4" type="ORF">CWE22_11600</name>
</gene>
<protein>
    <submittedName>
        <fullName evidence="4">Mannose-1-phosphate guanylyltransferase</fullName>
    </submittedName>
</protein>
<dbReference type="InterPro" id="IPR054790">
    <property type="entry name" value="MurU"/>
</dbReference>
<feature type="domain" description="Nucleotidyl transferase" evidence="3">
    <location>
        <begin position="3"/>
        <end position="224"/>
    </location>
</feature>
<dbReference type="InterPro" id="IPR005835">
    <property type="entry name" value="NTP_transferase_dom"/>
</dbReference>
<dbReference type="SUPFAM" id="SSF53448">
    <property type="entry name" value="Nucleotide-diphospho-sugar transferases"/>
    <property type="match status" value="1"/>
</dbReference>
<dbReference type="EMBL" id="PIPR01000005">
    <property type="protein sequence ID" value="RUO38054.1"/>
    <property type="molecule type" value="Genomic_DNA"/>
</dbReference>
<dbReference type="InterPro" id="IPR050065">
    <property type="entry name" value="GlmU-like"/>
</dbReference>
<proteinExistence type="predicted"/>
<dbReference type="CDD" id="cd06422">
    <property type="entry name" value="NTP_transferase_like_1"/>
    <property type="match status" value="1"/>
</dbReference>
<organism evidence="4 5">
    <name type="scientific">Pseudidiomarina aestuarii</name>
    <dbReference type="NCBI Taxonomy" id="624146"/>
    <lineage>
        <taxon>Bacteria</taxon>
        <taxon>Pseudomonadati</taxon>
        <taxon>Pseudomonadota</taxon>
        <taxon>Gammaproteobacteria</taxon>
        <taxon>Alteromonadales</taxon>
        <taxon>Idiomarinaceae</taxon>
        <taxon>Pseudidiomarina</taxon>
    </lineage>
</organism>
<evidence type="ECO:0000313" key="5">
    <source>
        <dbReference type="Proteomes" id="UP000287766"/>
    </source>
</evidence>
<evidence type="ECO:0000313" key="4">
    <source>
        <dbReference type="EMBL" id="RUO38054.1"/>
    </source>
</evidence>
<evidence type="ECO:0000256" key="1">
    <source>
        <dbReference type="ARBA" id="ARBA00022679"/>
    </source>
</evidence>
<accession>A0A7Z6ZRV6</accession>
<keyword evidence="1 4" id="KW-0808">Transferase</keyword>
<dbReference type="Proteomes" id="UP000287766">
    <property type="component" value="Unassembled WGS sequence"/>
</dbReference>
<evidence type="ECO:0000259" key="3">
    <source>
        <dbReference type="Pfam" id="PF00483"/>
    </source>
</evidence>
<dbReference type="RefSeq" id="WP_169931666.1">
    <property type="nucleotide sequence ID" value="NZ_PIPR01000005.1"/>
</dbReference>
<dbReference type="PANTHER" id="PTHR43584">
    <property type="entry name" value="NUCLEOTIDYL TRANSFERASE"/>
    <property type="match status" value="1"/>
</dbReference>
<dbReference type="NCBIfam" id="NF045761">
    <property type="entry name" value="NAMPUrTaseMurU"/>
    <property type="match status" value="1"/>
</dbReference>
<evidence type="ECO:0000256" key="2">
    <source>
        <dbReference type="ARBA" id="ARBA00022695"/>
    </source>
</evidence>
<dbReference type="AlphaFoldDB" id="A0A7Z6ZRV6"/>
<dbReference type="Pfam" id="PF00483">
    <property type="entry name" value="NTP_transferase"/>
    <property type="match status" value="1"/>
</dbReference>
<dbReference type="Gene3D" id="3.90.550.10">
    <property type="entry name" value="Spore Coat Polysaccharide Biosynthesis Protein SpsA, Chain A"/>
    <property type="match status" value="1"/>
</dbReference>
<sequence length="226" mass="25209">MRAMILAAGRGQRMRPLTDDLPKPLLRAGRHSLIEYHLLKLAQLGVREVVINHAWLGHKIEKYLGDGSRYGIKILYSPEPEGGLETAGGIIRALPLLGAEPFWVINGDIYTDLDFHALPQQLASDIDAHLLLVDNPPHHQQGDFAIKNGLLVDSQTDEKSYTFSGIGLYRPQFFAKYAAGVELFLPLRPLLNEALQQQRISASVFSQRWVDVGTPERLAELNKELG</sequence>
<name>A0A7Z6ZRV6_9GAMM</name>
<comment type="caution">
    <text evidence="4">The sequence shown here is derived from an EMBL/GenBank/DDBJ whole genome shotgun (WGS) entry which is preliminary data.</text>
</comment>
<dbReference type="GO" id="GO:0016779">
    <property type="term" value="F:nucleotidyltransferase activity"/>
    <property type="evidence" value="ECO:0007669"/>
    <property type="project" value="UniProtKB-KW"/>
</dbReference>